<dbReference type="Pfam" id="PF00172">
    <property type="entry name" value="Zn_clus"/>
    <property type="match status" value="1"/>
</dbReference>
<feature type="compositionally biased region" description="Low complexity" evidence="5">
    <location>
        <begin position="498"/>
        <end position="513"/>
    </location>
</feature>
<dbReference type="InterPro" id="IPR036864">
    <property type="entry name" value="Zn2-C6_fun-type_DNA-bd_sf"/>
</dbReference>
<comment type="caution">
    <text evidence="7">The sequence shown here is derived from an EMBL/GenBank/DDBJ whole genome shotgun (WGS) entry which is preliminary data.</text>
</comment>
<feature type="region of interest" description="Disordered" evidence="5">
    <location>
        <begin position="1"/>
        <end position="28"/>
    </location>
</feature>
<evidence type="ECO:0000313" key="8">
    <source>
        <dbReference type="Proteomes" id="UP000237631"/>
    </source>
</evidence>
<feature type="region of interest" description="Disordered" evidence="5">
    <location>
        <begin position="285"/>
        <end position="322"/>
    </location>
</feature>
<reference evidence="8" key="1">
    <citation type="journal article" date="2017" name="bioRxiv">
        <title>Conservation of a gene cluster reveals novel cercosporin biosynthetic mechanisms and extends production to the genus Colletotrichum.</title>
        <authorList>
            <person name="de Jonge R."/>
            <person name="Ebert M.K."/>
            <person name="Huitt-Roehl C.R."/>
            <person name="Pal P."/>
            <person name="Suttle J.C."/>
            <person name="Spanner R.E."/>
            <person name="Neubauer J.D."/>
            <person name="Jurick W.M.II."/>
            <person name="Stott K.A."/>
            <person name="Secor G.A."/>
            <person name="Thomma B.P.H.J."/>
            <person name="Van de Peer Y."/>
            <person name="Townsend C.A."/>
            <person name="Bolton M.D."/>
        </authorList>
    </citation>
    <scope>NUCLEOTIDE SEQUENCE [LARGE SCALE GENOMIC DNA]</scope>
    <source>
        <strain evidence="8">CBS538.71</strain>
    </source>
</reference>
<feature type="region of interest" description="Disordered" evidence="5">
    <location>
        <begin position="368"/>
        <end position="422"/>
    </location>
</feature>
<dbReference type="PROSITE" id="PS50048">
    <property type="entry name" value="ZN2_CY6_FUNGAL_2"/>
    <property type="match status" value="1"/>
</dbReference>
<dbReference type="AlphaFoldDB" id="A0A2S6BTA2"/>
<dbReference type="Proteomes" id="UP000237631">
    <property type="component" value="Unassembled WGS sequence"/>
</dbReference>
<feature type="region of interest" description="Disordered" evidence="5">
    <location>
        <begin position="230"/>
        <end position="268"/>
    </location>
</feature>
<gene>
    <name evidence="7" type="ORF">CBER1_07682</name>
</gene>
<dbReference type="STRING" id="357750.A0A2S6BTA2"/>
<feature type="compositionally biased region" description="Polar residues" evidence="5">
    <location>
        <begin position="388"/>
        <end position="408"/>
    </location>
</feature>
<dbReference type="GO" id="GO:0045944">
    <property type="term" value="P:positive regulation of transcription by RNA polymerase II"/>
    <property type="evidence" value="ECO:0007669"/>
    <property type="project" value="TreeGrafter"/>
</dbReference>
<keyword evidence="8" id="KW-1185">Reference proteome</keyword>
<dbReference type="CDD" id="cd00067">
    <property type="entry name" value="GAL4"/>
    <property type="match status" value="1"/>
</dbReference>
<feature type="compositionally biased region" description="Low complexity" evidence="5">
    <location>
        <begin position="548"/>
        <end position="567"/>
    </location>
</feature>
<evidence type="ECO:0000259" key="6">
    <source>
        <dbReference type="PROSITE" id="PS50048"/>
    </source>
</evidence>
<dbReference type="OrthoDB" id="3251668at2759"/>
<dbReference type="PANTHER" id="PTHR31069:SF12">
    <property type="entry name" value="TRANSCRIPTION FACTOR DOMAIN-CONTAINING PROTEIN"/>
    <property type="match status" value="1"/>
</dbReference>
<sequence>MARVSFGSRAGNATFGGSHRQAPIHGPYHSLDELTNALQQEFETARLHTQSASTALELSLSLDAVVPLVRPGIGPYADGGDHDLPDEFKNGLYETQGEPDQKHPRAPCSAIINVMDPEAKKIVQRAASRGIMAAMEALDGFRYSFNNAWNAQNDEGARFSFICQDSMQNKDRHANGYTRVLKHLKDPTGNERGPRKPTYDCKGSVSVKFSTSKQSCEVFYRHNAIHETVAARKSAPRTPGRPPRVPGDWMRAPNSAPPYAPRGEQDDGGLSAMLQAETASSALAMVDSSPTVSRPAPTTSNMGRPLKRKREEFARPRPASYAADRSLSLADLLRRSETARVAPAPPGNSYNNFLQGAAAVAYELPSWQEPPPSINRPARGQPFPLPYQPQTKSTPAQSQTPIQPSNSRPPMAGASQHSGPGLYTVMKVKNTPKSRSLQQSYQAPMNEQLRSKPQAVLACTSCRIAKRRCDEARPMCGLCVKLNKTECHYERPTSQTPNVASGSQQQGVGNGSAHQRPAGLALPSLQPAQGPGQSSGSKQAETDVTQGASQHVQPAQPSQQAPVPIAPMQQQSQPSWDNEVSTQHTPMASWSQDPSLQQWPSQASPPLQAWGNITMAQQPSPDPWYPKR</sequence>
<evidence type="ECO:0000313" key="7">
    <source>
        <dbReference type="EMBL" id="PPJ50695.1"/>
    </source>
</evidence>
<dbReference type="SUPFAM" id="SSF57701">
    <property type="entry name" value="Zn2/Cys6 DNA-binding domain"/>
    <property type="match status" value="1"/>
</dbReference>
<dbReference type="GO" id="GO:0000981">
    <property type="term" value="F:DNA-binding transcription factor activity, RNA polymerase II-specific"/>
    <property type="evidence" value="ECO:0007669"/>
    <property type="project" value="InterPro"/>
</dbReference>
<keyword evidence="3" id="KW-0804">Transcription</keyword>
<evidence type="ECO:0000256" key="2">
    <source>
        <dbReference type="ARBA" id="ARBA00023125"/>
    </source>
</evidence>
<feature type="compositionally biased region" description="Polar residues" evidence="5">
    <location>
        <begin position="568"/>
        <end position="605"/>
    </location>
</feature>
<evidence type="ECO:0000256" key="5">
    <source>
        <dbReference type="SAM" id="MobiDB-lite"/>
    </source>
</evidence>
<evidence type="ECO:0000256" key="4">
    <source>
        <dbReference type="ARBA" id="ARBA00023242"/>
    </source>
</evidence>
<feature type="compositionally biased region" description="Polar residues" evidence="5">
    <location>
        <begin position="531"/>
        <end position="547"/>
    </location>
</feature>
<dbReference type="GO" id="GO:0008270">
    <property type="term" value="F:zinc ion binding"/>
    <property type="evidence" value="ECO:0007669"/>
    <property type="project" value="InterPro"/>
</dbReference>
<feature type="domain" description="Zn(2)-C6 fungal-type" evidence="6">
    <location>
        <begin position="458"/>
        <end position="489"/>
    </location>
</feature>
<dbReference type="Gene3D" id="4.10.240.10">
    <property type="entry name" value="Zn(2)-C6 fungal-type DNA-binding domain"/>
    <property type="match status" value="1"/>
</dbReference>
<dbReference type="GO" id="GO:0005634">
    <property type="term" value="C:nucleus"/>
    <property type="evidence" value="ECO:0007669"/>
    <property type="project" value="TreeGrafter"/>
</dbReference>
<feature type="compositionally biased region" description="Basic and acidic residues" evidence="5">
    <location>
        <begin position="79"/>
        <end position="89"/>
    </location>
</feature>
<evidence type="ECO:0000256" key="1">
    <source>
        <dbReference type="ARBA" id="ARBA00023015"/>
    </source>
</evidence>
<dbReference type="InterPro" id="IPR050675">
    <property type="entry name" value="OAF3"/>
</dbReference>
<keyword evidence="4" id="KW-0539">Nucleus</keyword>
<feature type="region of interest" description="Disordered" evidence="5">
    <location>
        <begin position="491"/>
        <end position="628"/>
    </location>
</feature>
<dbReference type="PANTHER" id="PTHR31069">
    <property type="entry name" value="OLEATE-ACTIVATED TRANSCRIPTION FACTOR 1-RELATED"/>
    <property type="match status" value="1"/>
</dbReference>
<dbReference type="PROSITE" id="PS00463">
    <property type="entry name" value="ZN2_CY6_FUNGAL_1"/>
    <property type="match status" value="1"/>
</dbReference>
<proteinExistence type="predicted"/>
<protein>
    <recommendedName>
        <fullName evidence="6">Zn(2)-C6 fungal-type domain-containing protein</fullName>
    </recommendedName>
</protein>
<dbReference type="InterPro" id="IPR001138">
    <property type="entry name" value="Zn2Cys6_DnaBD"/>
</dbReference>
<keyword evidence="2" id="KW-0238">DNA-binding</keyword>
<keyword evidence="1" id="KW-0805">Transcription regulation</keyword>
<feature type="compositionally biased region" description="Polar residues" evidence="5">
    <location>
        <begin position="288"/>
        <end position="302"/>
    </location>
</feature>
<dbReference type="SMART" id="SM00066">
    <property type="entry name" value="GAL4"/>
    <property type="match status" value="1"/>
</dbReference>
<dbReference type="GO" id="GO:0000978">
    <property type="term" value="F:RNA polymerase II cis-regulatory region sequence-specific DNA binding"/>
    <property type="evidence" value="ECO:0007669"/>
    <property type="project" value="TreeGrafter"/>
</dbReference>
<dbReference type="EMBL" id="PNEN01001778">
    <property type="protein sequence ID" value="PPJ50695.1"/>
    <property type="molecule type" value="Genomic_DNA"/>
</dbReference>
<name>A0A2S6BTA2_9PEZI</name>
<organism evidence="7 8">
    <name type="scientific">Cercospora berteroae</name>
    <dbReference type="NCBI Taxonomy" id="357750"/>
    <lineage>
        <taxon>Eukaryota</taxon>
        <taxon>Fungi</taxon>
        <taxon>Dikarya</taxon>
        <taxon>Ascomycota</taxon>
        <taxon>Pezizomycotina</taxon>
        <taxon>Dothideomycetes</taxon>
        <taxon>Dothideomycetidae</taxon>
        <taxon>Mycosphaerellales</taxon>
        <taxon>Mycosphaerellaceae</taxon>
        <taxon>Cercospora</taxon>
    </lineage>
</organism>
<accession>A0A2S6BTA2</accession>
<evidence type="ECO:0000256" key="3">
    <source>
        <dbReference type="ARBA" id="ARBA00023163"/>
    </source>
</evidence>
<feature type="region of interest" description="Disordered" evidence="5">
    <location>
        <begin position="76"/>
        <end position="105"/>
    </location>
</feature>